<gene>
    <name evidence="1" type="ORF">BDV36DRAFT_274697</name>
</gene>
<protein>
    <recommendedName>
        <fullName evidence="3">Secreted protein</fullName>
    </recommendedName>
</protein>
<proteinExistence type="predicted"/>
<dbReference type="Proteomes" id="UP000325395">
    <property type="component" value="Unassembled WGS sequence"/>
</dbReference>
<evidence type="ECO:0000313" key="1">
    <source>
        <dbReference type="EMBL" id="KAE8411456.1"/>
    </source>
</evidence>
<evidence type="ECO:0000313" key="2">
    <source>
        <dbReference type="Proteomes" id="UP000325395"/>
    </source>
</evidence>
<reference evidence="1 2" key="1">
    <citation type="submission" date="2019-04" db="EMBL/GenBank/DDBJ databases">
        <authorList>
            <consortium name="DOE Joint Genome Institute"/>
            <person name="Mondo S."/>
            <person name="Kjaerbolling I."/>
            <person name="Vesth T."/>
            <person name="Frisvad J.C."/>
            <person name="Nybo J.L."/>
            <person name="Theobald S."/>
            <person name="Kildgaard S."/>
            <person name="Isbrandt T."/>
            <person name="Kuo A."/>
            <person name="Sato A."/>
            <person name="Lyhne E.K."/>
            <person name="Kogle M.E."/>
            <person name="Wiebenga A."/>
            <person name="Kun R.S."/>
            <person name="Lubbers R.J."/>
            <person name="Makela M.R."/>
            <person name="Barry K."/>
            <person name="Chovatia M."/>
            <person name="Clum A."/>
            <person name="Daum C."/>
            <person name="Haridas S."/>
            <person name="He G."/>
            <person name="LaButti K."/>
            <person name="Lipzen A."/>
            <person name="Riley R."/>
            <person name="Salamov A."/>
            <person name="Simmons B.A."/>
            <person name="Magnuson J.K."/>
            <person name="Henrissat B."/>
            <person name="Mortensen U.H."/>
            <person name="Larsen T.O."/>
            <person name="Devries R.P."/>
            <person name="Grigoriev I.V."/>
            <person name="Machida M."/>
            <person name="Baker S.E."/>
            <person name="Andersen M.R."/>
            <person name="Cantor M.N."/>
            <person name="Hua S.X."/>
        </authorList>
    </citation>
    <scope>NUCLEOTIDE SEQUENCE [LARGE SCALE GENOMIC DNA]</scope>
    <source>
        <strain evidence="1 2">CBS 117616</strain>
    </source>
</reference>
<name>A0ABQ6W5S4_9EURO</name>
<evidence type="ECO:0008006" key="3">
    <source>
        <dbReference type="Google" id="ProtNLM"/>
    </source>
</evidence>
<accession>A0ABQ6W5S4</accession>
<organism evidence="1 2">
    <name type="scientific">Aspergillus pseudocaelatus</name>
    <dbReference type="NCBI Taxonomy" id="1825620"/>
    <lineage>
        <taxon>Eukaryota</taxon>
        <taxon>Fungi</taxon>
        <taxon>Dikarya</taxon>
        <taxon>Ascomycota</taxon>
        <taxon>Pezizomycotina</taxon>
        <taxon>Eurotiomycetes</taxon>
        <taxon>Eurotiomycetidae</taxon>
        <taxon>Eurotiales</taxon>
        <taxon>Aspergillaceae</taxon>
        <taxon>Aspergillus</taxon>
        <taxon>Aspergillus subgen. Circumdati</taxon>
    </lineage>
</organism>
<sequence length="79" mass="8892">MTHTLVRRQCGSMQSVLLPLLTAVIRVHTQTREKGRKEKEEDAPLPLECLGPDAWFCHATQSENGPAVISMVVFVKEEF</sequence>
<keyword evidence="2" id="KW-1185">Reference proteome</keyword>
<dbReference type="EMBL" id="ML735874">
    <property type="protein sequence ID" value="KAE8411456.1"/>
    <property type="molecule type" value="Genomic_DNA"/>
</dbReference>